<feature type="domain" description="Glycosyltransferase subfamily 4-like N-terminal" evidence="2">
    <location>
        <begin position="2"/>
        <end position="154"/>
    </location>
</feature>
<dbReference type="InterPro" id="IPR001296">
    <property type="entry name" value="Glyco_trans_1"/>
</dbReference>
<feature type="domain" description="Glycosyl transferase family 1" evidence="1">
    <location>
        <begin position="171"/>
        <end position="319"/>
    </location>
</feature>
<dbReference type="GO" id="GO:0016758">
    <property type="term" value="F:hexosyltransferase activity"/>
    <property type="evidence" value="ECO:0007669"/>
    <property type="project" value="TreeGrafter"/>
</dbReference>
<dbReference type="InterPro" id="IPR028098">
    <property type="entry name" value="Glyco_trans_4-like_N"/>
</dbReference>
<dbReference type="Proteomes" id="UP000315400">
    <property type="component" value="Unassembled WGS sequence"/>
</dbReference>
<dbReference type="CDD" id="cd03801">
    <property type="entry name" value="GT4_PimA-like"/>
    <property type="match status" value="1"/>
</dbReference>
<organism evidence="3 4">
    <name type="scientific">Spiribacter salinus</name>
    <dbReference type="NCBI Taxonomy" id="1335746"/>
    <lineage>
        <taxon>Bacteria</taxon>
        <taxon>Pseudomonadati</taxon>
        <taxon>Pseudomonadota</taxon>
        <taxon>Gammaproteobacteria</taxon>
        <taxon>Chromatiales</taxon>
        <taxon>Ectothiorhodospiraceae</taxon>
        <taxon>Spiribacter</taxon>
    </lineage>
</organism>
<dbReference type="InterPro" id="IPR050194">
    <property type="entry name" value="Glycosyltransferase_grp1"/>
</dbReference>
<name>A0A540V7M8_9GAMM</name>
<dbReference type="AlphaFoldDB" id="A0A540V7M8"/>
<evidence type="ECO:0000259" key="2">
    <source>
        <dbReference type="Pfam" id="PF13439"/>
    </source>
</evidence>
<evidence type="ECO:0000313" key="4">
    <source>
        <dbReference type="Proteomes" id="UP000315400"/>
    </source>
</evidence>
<dbReference type="EMBL" id="VIFK01000570">
    <property type="protein sequence ID" value="TQE92770.1"/>
    <property type="molecule type" value="Genomic_DNA"/>
</dbReference>
<keyword evidence="3" id="KW-0808">Transferase</keyword>
<evidence type="ECO:0000259" key="1">
    <source>
        <dbReference type="Pfam" id="PF00534"/>
    </source>
</evidence>
<dbReference type="SUPFAM" id="SSF53756">
    <property type="entry name" value="UDP-Glycosyltransferase/glycogen phosphorylase"/>
    <property type="match status" value="1"/>
</dbReference>
<protein>
    <submittedName>
        <fullName evidence="3">Glycosyltransferase family 4 protein</fullName>
    </submittedName>
</protein>
<feature type="non-terminal residue" evidence="3">
    <location>
        <position position="1"/>
    </location>
</feature>
<dbReference type="Pfam" id="PF13439">
    <property type="entry name" value="Glyco_transf_4"/>
    <property type="match status" value="1"/>
</dbReference>
<proteinExistence type="predicted"/>
<comment type="caution">
    <text evidence="3">The sequence shown here is derived from an EMBL/GenBank/DDBJ whole genome shotgun (WGS) entry which is preliminary data.</text>
</comment>
<dbReference type="Gene3D" id="3.40.50.2000">
    <property type="entry name" value="Glycogen Phosphorylase B"/>
    <property type="match status" value="2"/>
</dbReference>
<dbReference type="PANTHER" id="PTHR45947:SF3">
    <property type="entry name" value="SULFOQUINOVOSYL TRANSFERASE SQD2"/>
    <property type="match status" value="1"/>
</dbReference>
<dbReference type="Pfam" id="PF00534">
    <property type="entry name" value="Glycos_transf_1"/>
    <property type="match status" value="1"/>
</dbReference>
<reference evidence="3 4" key="1">
    <citation type="submission" date="2019-06" db="EMBL/GenBank/DDBJ databases">
        <title>Metagenome assembled Genome of Spiribacter salinus SL48-SHIP from the microbial mat of Salt Lake 48 (Novosibirsk region, Russia).</title>
        <authorList>
            <person name="Shipova A."/>
            <person name="Rozanov A.S."/>
            <person name="Bryanskaya A.V."/>
            <person name="Peltek S.E."/>
        </authorList>
    </citation>
    <scope>NUCLEOTIDE SEQUENCE [LARGE SCALE GENOMIC DNA]</scope>
    <source>
        <strain evidence="3">SL48-SHIP-2</strain>
    </source>
</reference>
<dbReference type="PANTHER" id="PTHR45947">
    <property type="entry name" value="SULFOQUINOVOSYL TRANSFERASE SQD2"/>
    <property type="match status" value="1"/>
</dbReference>
<gene>
    <name evidence="3" type="ORF">FKY71_19170</name>
</gene>
<sequence length="363" mass="39230">HGGIAQFNRDLLKALCAYPDMEEVVALPRLVLNAPEAMPANLTFVVDAGGGLPAYLKATGRYVLQGGYDGVICGHLHLMPLALLAARLRRVPVLLILHGLEARQPSAHPSANWLARYADAHVAVSNFTKTRFEAWSAADPARGHVIPNCIDLKRFTPGPRPQCLRERYGLSEGPVLLTLSRLPTQELGKGHDEVLEALPALLETHSTLTYVIAGTGPDADRLQAKAGNLGIADHVVFTGYVPEAEKIDHYRMADAFVMPGRTEGFGIVYLEALACGIPVVASSADASAEAVRDGALGEVVNPDDPEDVQRGIHTALQKPRGVPEGLAYFSTARFKERWHRVVDHYIAHASEEHVPDPPALVTE</sequence>
<evidence type="ECO:0000313" key="3">
    <source>
        <dbReference type="EMBL" id="TQE92770.1"/>
    </source>
</evidence>
<accession>A0A540V7M8</accession>